<evidence type="ECO:0000313" key="1">
    <source>
        <dbReference type="EMBL" id="CBI08235.1"/>
    </source>
</evidence>
<protein>
    <submittedName>
        <fullName evidence="1">Uncharacterized protein</fullName>
    </submittedName>
</protein>
<comment type="caution">
    <text evidence="1">The sequence shown here is derived from an EMBL/GenBank/DDBJ whole genome shotgun (WGS) entry which is preliminary data.</text>
</comment>
<dbReference type="AlphaFoldDB" id="E6QLW4"/>
<dbReference type="EMBL" id="CABQ01000196">
    <property type="protein sequence ID" value="CBI08235.1"/>
    <property type="molecule type" value="Genomic_DNA"/>
</dbReference>
<name>E6QLW4_9ZZZZ</name>
<proteinExistence type="predicted"/>
<reference evidence="1" key="1">
    <citation type="submission" date="2009-10" db="EMBL/GenBank/DDBJ databases">
        <title>Diversity of trophic interactions inside an arsenic-rich microbial ecosystem.</title>
        <authorList>
            <person name="Bertin P.N."/>
            <person name="Heinrich-Salmeron A."/>
            <person name="Pelletier E."/>
            <person name="Goulhen-Chollet F."/>
            <person name="Arsene-Ploetze F."/>
            <person name="Gallien S."/>
            <person name="Calteau A."/>
            <person name="Vallenet D."/>
            <person name="Casiot C."/>
            <person name="Chane-Woon-Ming B."/>
            <person name="Giloteaux L."/>
            <person name="Barakat M."/>
            <person name="Bonnefoy V."/>
            <person name="Bruneel O."/>
            <person name="Chandler M."/>
            <person name="Cleiss J."/>
            <person name="Duran R."/>
            <person name="Elbaz-Poulichet F."/>
            <person name="Fonknechten N."/>
            <person name="Lauga B."/>
            <person name="Mornico D."/>
            <person name="Ortet P."/>
            <person name="Schaeffer C."/>
            <person name="Siguier P."/>
            <person name="Alexander Thil Smith A."/>
            <person name="Van Dorsselaer A."/>
            <person name="Weissenbach J."/>
            <person name="Medigue C."/>
            <person name="Le Paslier D."/>
        </authorList>
    </citation>
    <scope>NUCLEOTIDE SEQUENCE</scope>
</reference>
<gene>
    <name evidence="1" type="ORF">CARN6_1682</name>
</gene>
<accession>E6QLW4</accession>
<sequence>MMDMNDIRKQTLKYIQDAYGKLKFYNYGGVAESEFHGNDLNYHAAFVNQDIFEVDICVDKSPEEMLAIDLCSLFNGFQHTFLYSNNGSSVLFHGDGEVYSRVTCAAGFLEQYAFIVESSETINTCNISSDEDREEETICFKIHILKCADNGAAKKKSLDFAGAFVEIMTYAVTNEFDDAYEEALDLL</sequence>
<organism evidence="1">
    <name type="scientific">mine drainage metagenome</name>
    <dbReference type="NCBI Taxonomy" id="410659"/>
    <lineage>
        <taxon>unclassified sequences</taxon>
        <taxon>metagenomes</taxon>
        <taxon>ecological metagenomes</taxon>
    </lineage>
</organism>